<comment type="cofactor">
    <cofactor evidence="9">
        <name>Zn(2+)</name>
        <dbReference type="ChEBI" id="CHEBI:29105"/>
    </cofactor>
    <text evidence="9">Binds 1 zinc ion per subunit.</text>
</comment>
<evidence type="ECO:0000256" key="8">
    <source>
        <dbReference type="ARBA" id="ARBA00093232"/>
    </source>
</evidence>
<organism evidence="13 14">
    <name type="scientific">Mesorhabditis belari</name>
    <dbReference type="NCBI Taxonomy" id="2138241"/>
    <lineage>
        <taxon>Eukaryota</taxon>
        <taxon>Metazoa</taxon>
        <taxon>Ecdysozoa</taxon>
        <taxon>Nematoda</taxon>
        <taxon>Chromadorea</taxon>
        <taxon>Rhabditida</taxon>
        <taxon>Rhabditina</taxon>
        <taxon>Rhabditomorpha</taxon>
        <taxon>Rhabditoidea</taxon>
        <taxon>Rhabditidae</taxon>
        <taxon>Mesorhabditinae</taxon>
        <taxon>Mesorhabditis</taxon>
    </lineage>
</organism>
<evidence type="ECO:0000256" key="7">
    <source>
        <dbReference type="ARBA" id="ARBA00059516"/>
    </source>
</evidence>
<dbReference type="AlphaFoldDB" id="A0AAF3FUA6"/>
<dbReference type="Pfam" id="PF01074">
    <property type="entry name" value="Glyco_hydro_38N"/>
    <property type="match status" value="1"/>
</dbReference>
<dbReference type="InterPro" id="IPR027291">
    <property type="entry name" value="Glyco_hydro_38_N_sf"/>
</dbReference>
<dbReference type="SUPFAM" id="SSF88688">
    <property type="entry name" value="Families 57/38 glycoside transferase middle domain"/>
    <property type="match status" value="1"/>
</dbReference>
<evidence type="ECO:0000256" key="2">
    <source>
        <dbReference type="ARBA" id="ARBA00022723"/>
    </source>
</evidence>
<evidence type="ECO:0000256" key="6">
    <source>
        <dbReference type="ARBA" id="ARBA00023295"/>
    </source>
</evidence>
<dbReference type="GO" id="GO:0004572">
    <property type="term" value="F:mannosyl-oligosaccharide 1,3-1,6-alpha-mannosidase activity"/>
    <property type="evidence" value="ECO:0007669"/>
    <property type="project" value="UniProtKB-EC"/>
</dbReference>
<evidence type="ECO:0000313" key="13">
    <source>
        <dbReference type="Proteomes" id="UP000887575"/>
    </source>
</evidence>
<sequence length="1240" mass="141788">MRWSHPKNFFIITLLGIFVLVSFYLYGSLDSATTEQREDTVRHLMEVDRLKQKIGALQNQLHSNSDKMEKMRNELKQSEKQRKDLEIKNENDIFDARENADAALVNRLDQDLKGDDEKENKEVLDMPAGNKVAIVHQELSKATARKHQCSFMANYSNAKTNVQMLDMYSIMSFENVDGGVWKQGWQVTYKPESVKIEKKLEVILIPHSHCDPGWIMTFESYYTERTRNILNGMAKHLQMKPDMRFIYAEMSFFERWWAEQDEGTRERVRGYLKSGQFEIVTGGWVMSDEANAHFYSIITELIEGHEFIQNHIGTDYRPRTHWSIDPFGLSPSLPLLLSEANITNAALQRVHYSVKKRLAQEKQLEFMWRQLWGGSDSRHDIRSHVFPFYSYDVPHTCGPEPKICCQFDFKRLPGGGHSCDWGIPPQQITDANVEKRAFMIYDQYRKKSQLYKTNVLLVPLGDDFRYQDDFEWNHQHDNYKKLFEFMNQKTEWNVHARFGTLSDYFDALDETLKTESEKLPVLSGDFFTYADRDDHYWSGYFTSRPFHKQMDRVLQHYLRSAEILNSIARIQGKSTENIEMSKLVEARRALSLFQHHDGVTGTAKDAVMIDYAEKMLSALRRSEEISIASLSSLLDMKTVRMDFDEIRANQDSLPEMRTLEIGSSLILFNSLSHQRAEVSCIQISAINGRLKTIDGTMPEQQINPVINVVDGRIQVASNKFELCFWAEVGPLSTETYTLSVNNDQAMANIKGNSKPMGLDSSFTFTQTNEDFVLKNELISATFSGITGGLRDATLEGVKIDLNAHFVRYTARPKGRIKNGGGDDLSGAYLFLPDTDAKKMEITQPAYLLGQTLGNLFKRLLWRRGQRRLVFRIKSIYGEDRTILRWQCDLRLQFRVETISFTDLNNLQMIRRRRMLDKLPLQAHFYPMPGSAYIEDSNTRMTLIGAQALGVSSLKNGWLEVMLDRRLQQDDNRGLQQPLLDNRVTISNFRLLLEPIVAPTKDLESSPMGHLSSTAHHHSLKLHYPWIKVLTKDAPKSKVQGLSASFPCDHHLVTLRTMVGPTDYQNNLQVKARPEAALIVHRWVPECRVTKEIATGSCANTDKLDIQTLLGTGVKSIHSTSLTLLYQNSTPIITPIEVEPNRLVSSITSTTVSTSTAGLATSTSPPSLASLVFNVSTALVLMPYGFLYPIVILLTTRPYLDFTMKLLLGNFSIVSIQSLRTTEPSTQIVSTINFKSTTRRK</sequence>
<evidence type="ECO:0000259" key="12">
    <source>
        <dbReference type="SMART" id="SM00872"/>
    </source>
</evidence>
<keyword evidence="11" id="KW-0472">Membrane</keyword>
<comment type="similarity">
    <text evidence="1 9">Belongs to the glycosyl hydrolase 38 family.</text>
</comment>
<dbReference type="InterPro" id="IPR013780">
    <property type="entry name" value="Glyco_hydro_b"/>
</dbReference>
<dbReference type="Gene3D" id="2.70.98.30">
    <property type="entry name" value="Golgi alpha-mannosidase II, domain 4"/>
    <property type="match status" value="1"/>
</dbReference>
<dbReference type="InterPro" id="IPR037094">
    <property type="entry name" value="Glyco_hydro_38_cen_sf"/>
</dbReference>
<dbReference type="Gene3D" id="2.60.40.1180">
    <property type="entry name" value="Golgi alpha-mannosidase II"/>
    <property type="match status" value="1"/>
</dbReference>
<evidence type="ECO:0000256" key="5">
    <source>
        <dbReference type="ARBA" id="ARBA00023157"/>
    </source>
</evidence>
<feature type="domain" description="Glycoside hydrolase family 38 central" evidence="12">
    <location>
        <begin position="535"/>
        <end position="615"/>
    </location>
</feature>
<dbReference type="FunFam" id="1.20.1270.50:FF:000001">
    <property type="entry name" value="Alpha-mannosidase"/>
    <property type="match status" value="1"/>
</dbReference>
<keyword evidence="13" id="KW-1185">Reference proteome</keyword>
<evidence type="ECO:0000256" key="4">
    <source>
        <dbReference type="ARBA" id="ARBA00022833"/>
    </source>
</evidence>
<evidence type="ECO:0000256" key="10">
    <source>
        <dbReference type="SAM" id="MobiDB-lite"/>
    </source>
</evidence>
<dbReference type="Proteomes" id="UP000887575">
    <property type="component" value="Unassembled WGS sequence"/>
</dbReference>
<dbReference type="EC" id="3.2.1.-" evidence="9"/>
<evidence type="ECO:0000256" key="3">
    <source>
        <dbReference type="ARBA" id="ARBA00022801"/>
    </source>
</evidence>
<dbReference type="Pfam" id="PF07748">
    <property type="entry name" value="Glyco_hydro_38C"/>
    <property type="match status" value="1"/>
</dbReference>
<feature type="region of interest" description="Disordered" evidence="10">
    <location>
        <begin position="64"/>
        <end position="87"/>
    </location>
</feature>
<dbReference type="CDD" id="cd10809">
    <property type="entry name" value="GH38N_AMII_GMII_SfManIII_like"/>
    <property type="match status" value="1"/>
</dbReference>
<dbReference type="SMART" id="SM00872">
    <property type="entry name" value="Alpha-mann_mid"/>
    <property type="match status" value="1"/>
</dbReference>
<keyword evidence="6 9" id="KW-0326">Glycosidase</keyword>
<keyword evidence="3 9" id="KW-0378">Hydrolase</keyword>
<dbReference type="InterPro" id="IPR011330">
    <property type="entry name" value="Glyco_hydro/deAcase_b/a-brl"/>
</dbReference>
<proteinExistence type="inferred from homology"/>
<dbReference type="InterPro" id="IPR000602">
    <property type="entry name" value="Glyco_hydro_38_N"/>
</dbReference>
<comment type="function">
    <text evidence="7">Catalyzes the first committed step in the biosynthesis of complex N-glycans. It controls conversion of high mannose to complex N-glycans; the final hydrolytic step in the N-glycan maturation pathway.</text>
</comment>
<dbReference type="GO" id="GO:0030246">
    <property type="term" value="F:carbohydrate binding"/>
    <property type="evidence" value="ECO:0007669"/>
    <property type="project" value="InterPro"/>
</dbReference>
<keyword evidence="5" id="KW-1015">Disulfide bond</keyword>
<keyword evidence="2 9" id="KW-0479">Metal-binding</keyword>
<feature type="transmembrane region" description="Helical" evidence="11">
    <location>
        <begin position="9"/>
        <end position="27"/>
    </location>
</feature>
<dbReference type="PANTHER" id="PTHR11607:SF3">
    <property type="entry name" value="LYSOSOMAL ALPHA-MANNOSIDASE"/>
    <property type="match status" value="1"/>
</dbReference>
<evidence type="ECO:0000256" key="1">
    <source>
        <dbReference type="ARBA" id="ARBA00009792"/>
    </source>
</evidence>
<dbReference type="InterPro" id="IPR050843">
    <property type="entry name" value="Glycosyl_Hydrlase_38"/>
</dbReference>
<dbReference type="InterPro" id="IPR015341">
    <property type="entry name" value="Glyco_hydro_38_cen"/>
</dbReference>
<protein>
    <recommendedName>
        <fullName evidence="9">Alpha-mannosidase</fullName>
        <ecNumber evidence="9">3.2.1.-</ecNumber>
    </recommendedName>
</protein>
<dbReference type="SUPFAM" id="SSF88713">
    <property type="entry name" value="Glycoside hydrolase/deacetylase"/>
    <property type="match status" value="1"/>
</dbReference>
<keyword evidence="4 9" id="KW-0862">Zinc</keyword>
<dbReference type="GO" id="GO:0006491">
    <property type="term" value="P:N-glycan processing"/>
    <property type="evidence" value="ECO:0007669"/>
    <property type="project" value="TreeGrafter"/>
</dbReference>
<name>A0AAF3FUA6_9BILA</name>
<dbReference type="InterPro" id="IPR011682">
    <property type="entry name" value="Glyco_hydro_38_C"/>
</dbReference>
<feature type="transmembrane region" description="Helical" evidence="11">
    <location>
        <begin position="1170"/>
        <end position="1194"/>
    </location>
</feature>
<keyword evidence="11" id="KW-0812">Transmembrane</keyword>
<evidence type="ECO:0000313" key="14">
    <source>
        <dbReference type="WBParaSite" id="MBELARI_LOCUS9470"/>
    </source>
</evidence>
<evidence type="ECO:0000256" key="9">
    <source>
        <dbReference type="RuleBase" id="RU361199"/>
    </source>
</evidence>
<reference evidence="14" key="1">
    <citation type="submission" date="2024-02" db="UniProtKB">
        <authorList>
            <consortium name="WormBaseParasite"/>
        </authorList>
    </citation>
    <scope>IDENTIFICATION</scope>
</reference>
<dbReference type="GO" id="GO:0046872">
    <property type="term" value="F:metal ion binding"/>
    <property type="evidence" value="ECO:0007669"/>
    <property type="project" value="UniProtKB-KW"/>
</dbReference>
<dbReference type="InterPro" id="IPR011013">
    <property type="entry name" value="Gal_mutarotase_sf_dom"/>
</dbReference>
<dbReference type="WBParaSite" id="MBELARI_LOCUS9470">
    <property type="protein sequence ID" value="MBELARI_LOCUS9470"/>
    <property type="gene ID" value="MBELARI_LOCUS9470"/>
</dbReference>
<dbReference type="Gene3D" id="3.20.110.10">
    <property type="entry name" value="Glycoside hydrolase 38, N terminal domain"/>
    <property type="match status" value="1"/>
</dbReference>
<dbReference type="SUPFAM" id="SSF74650">
    <property type="entry name" value="Galactose mutarotase-like"/>
    <property type="match status" value="1"/>
</dbReference>
<dbReference type="GO" id="GO:0006013">
    <property type="term" value="P:mannose metabolic process"/>
    <property type="evidence" value="ECO:0007669"/>
    <property type="project" value="InterPro"/>
</dbReference>
<evidence type="ECO:0000256" key="11">
    <source>
        <dbReference type="SAM" id="Phobius"/>
    </source>
</evidence>
<dbReference type="InterPro" id="IPR028995">
    <property type="entry name" value="Glyco_hydro_57/38_cen_sf"/>
</dbReference>
<accession>A0AAF3FUA6</accession>
<dbReference type="FunFam" id="3.20.110.10:FF:000003">
    <property type="entry name" value="Alpha-mannosidase"/>
    <property type="match status" value="1"/>
</dbReference>
<dbReference type="Gene3D" id="1.20.1270.50">
    <property type="entry name" value="Glycoside hydrolase family 38, central domain"/>
    <property type="match status" value="1"/>
</dbReference>
<dbReference type="Pfam" id="PF09261">
    <property type="entry name" value="Alpha-mann_mid"/>
    <property type="match status" value="1"/>
</dbReference>
<comment type="catalytic activity">
    <reaction evidence="8">
        <text>N(4)-{beta-D-GlcNAc-(1-&gt;2)-alpha-D-Man-(1-&gt;3)-[alpha-D-Man-(1-&gt;3)-[alpha-D-Man-(1-&gt;6)]-alpha-D-Man-(1-&gt;6)]-beta-D-Man-(1-&gt;4)-beta-D-GlcNAc-(1-&gt;4)-beta-D-GlcNAc}-L-asparaginyl-[protein] + 2 H2O = 2 alpha-D-mannopyranose + an N(4)-{beta-D-GlcNAc-(1-&gt;2)-alpha-D-Man-(1-&gt;3)-[alpha-D-Man-(1-&gt;6)]-beta-D-Man-(1-&gt;4)-beta-D-GlcNAc-(1-&gt;4)-beta-D-GlcNAc}-L-asparaginyl-[protein]</text>
        <dbReference type="Rhea" id="RHEA:56052"/>
        <dbReference type="Rhea" id="RHEA-COMP:14368"/>
        <dbReference type="Rhea" id="RHEA-COMP:14369"/>
        <dbReference type="ChEBI" id="CHEBI:15377"/>
        <dbReference type="ChEBI" id="CHEBI:28729"/>
        <dbReference type="ChEBI" id="CHEBI:60615"/>
        <dbReference type="ChEBI" id="CHEBI:60625"/>
        <dbReference type="EC" id="3.2.1.114"/>
    </reaction>
</comment>
<dbReference type="GO" id="GO:0000139">
    <property type="term" value="C:Golgi membrane"/>
    <property type="evidence" value="ECO:0007669"/>
    <property type="project" value="TreeGrafter"/>
</dbReference>
<keyword evidence="11" id="KW-1133">Transmembrane helix</keyword>
<dbReference type="PANTHER" id="PTHR11607">
    <property type="entry name" value="ALPHA-MANNOSIDASE"/>
    <property type="match status" value="1"/>
</dbReference>